<evidence type="ECO:0000259" key="8">
    <source>
        <dbReference type="Pfam" id="PF12832"/>
    </source>
</evidence>
<keyword evidence="10" id="KW-1185">Reference proteome</keyword>
<evidence type="ECO:0000313" key="10">
    <source>
        <dbReference type="Proteomes" id="UP001208570"/>
    </source>
</evidence>
<sequence>MSNDHSIPGGEINEAFETPRDSPRDRKMAENEQLVVDLKKTYDSNGTLAISGDNVNDENNDNGDDPDDVSKDDRAEHGESSTSTCCQCCLRCRCSRLCVPPIAFCAIFHFSFVGAYGCVLPYISIYMKQIGLSPQQIGLISGLRPIVGFCSAPLWGALGDQFRIRRLLLVLSLASWLAFFVGLFHIPPPDHVDSCPTDIVVVQRAYSRPLLRRGLLAADNQTDSILSVVESFLHLLDSRAVDNNDTDGVVRGWTTDEIDSMTMYRGWMYKPDSLWRVFITCLCLIVAGEIFQSPASALSDTATLHTLERVGLSLDNYGYVRAWGALGYGISSSSSGGVSSSGNSSGSSHSDSSSSSSSSLRVCTLHSPAGALVSSSRRMEVLCGVKLYFSDYRLLTYIFMGFLVISFVAATQIKFKEREIALSMTDPDVDAMRNPQVKDKQYTMSVLLQFFFSDRIHDALSSKEKEEESIELKDTNKQKSEVNSDVTEQTHNAGAVIRIFFNMHYGSWLATSFFVGICNGVIWGFLYWHLDNLGASQFLMGVSGIVVCASEFVMFFLVGKVIKLLGYIGIMYLGLLGYTVRFCIYAVIRNPWWVLPAEVLQGITFSIVWVSMTAYTTMAVPSASLATIQGILHGVYFGLGSGSGHLIGGIMIGYVGSVITFFSFAGASLFVLILFAVAQKCSTKPEDVYGYYNLDGETAKITTSKPEEGK</sequence>
<feature type="compositionally biased region" description="Basic and acidic residues" evidence="6">
    <location>
        <begin position="68"/>
        <end position="79"/>
    </location>
</feature>
<feature type="compositionally biased region" description="Acidic residues" evidence="6">
    <location>
        <begin position="55"/>
        <end position="67"/>
    </location>
</feature>
<dbReference type="InterPro" id="IPR051717">
    <property type="entry name" value="MFS_MFSD6"/>
</dbReference>
<evidence type="ECO:0000256" key="7">
    <source>
        <dbReference type="SAM" id="Phobius"/>
    </source>
</evidence>
<feature type="transmembrane region" description="Helical" evidence="7">
    <location>
        <begin position="600"/>
        <end position="618"/>
    </location>
</feature>
<evidence type="ECO:0000256" key="4">
    <source>
        <dbReference type="ARBA" id="ARBA00022989"/>
    </source>
</evidence>
<feature type="region of interest" description="Disordered" evidence="6">
    <location>
        <begin position="45"/>
        <end position="81"/>
    </location>
</feature>
<feature type="transmembrane region" description="Helical" evidence="7">
    <location>
        <begin position="164"/>
        <end position="184"/>
    </location>
</feature>
<evidence type="ECO:0000256" key="2">
    <source>
        <dbReference type="ARBA" id="ARBA00005241"/>
    </source>
</evidence>
<feature type="transmembrane region" description="Helical" evidence="7">
    <location>
        <begin position="137"/>
        <end position="158"/>
    </location>
</feature>
<feature type="transmembrane region" description="Helical" evidence="7">
    <location>
        <begin position="536"/>
        <end position="557"/>
    </location>
</feature>
<evidence type="ECO:0000256" key="1">
    <source>
        <dbReference type="ARBA" id="ARBA00004141"/>
    </source>
</evidence>
<dbReference type="Gene3D" id="1.20.1250.20">
    <property type="entry name" value="MFS general substrate transporter like domains"/>
    <property type="match status" value="2"/>
</dbReference>
<keyword evidence="4 7" id="KW-1133">Transmembrane helix</keyword>
<dbReference type="Pfam" id="PF12832">
    <property type="entry name" value="MFS_1_like"/>
    <property type="match status" value="2"/>
</dbReference>
<name>A0AAD9K7A4_9ANNE</name>
<protein>
    <recommendedName>
        <fullName evidence="8">Major facilitator superfamily associated domain-containing protein</fullName>
    </recommendedName>
</protein>
<evidence type="ECO:0000256" key="5">
    <source>
        <dbReference type="ARBA" id="ARBA00023136"/>
    </source>
</evidence>
<dbReference type="PANTHER" id="PTHR16172:SF2">
    <property type="entry name" value="MAJOR FACILITATOR SUPERFAMILY DOMAIN-CONTAINING PROTEIN 6"/>
    <property type="match status" value="1"/>
</dbReference>
<comment type="caution">
    <text evidence="9">The sequence shown here is derived from an EMBL/GenBank/DDBJ whole genome shotgun (WGS) entry which is preliminary data.</text>
</comment>
<comment type="similarity">
    <text evidence="2">Belongs to the major facilitator superfamily. MFSD6 family.</text>
</comment>
<feature type="domain" description="Major facilitator superfamily associated" evidence="8">
    <location>
        <begin position="393"/>
        <end position="661"/>
    </location>
</feature>
<gene>
    <name evidence="9" type="ORF">LSH36_40g20006</name>
</gene>
<organism evidence="9 10">
    <name type="scientific">Paralvinella palmiformis</name>
    <dbReference type="NCBI Taxonomy" id="53620"/>
    <lineage>
        <taxon>Eukaryota</taxon>
        <taxon>Metazoa</taxon>
        <taxon>Spiralia</taxon>
        <taxon>Lophotrochozoa</taxon>
        <taxon>Annelida</taxon>
        <taxon>Polychaeta</taxon>
        <taxon>Sedentaria</taxon>
        <taxon>Canalipalpata</taxon>
        <taxon>Terebellida</taxon>
        <taxon>Terebelliformia</taxon>
        <taxon>Alvinellidae</taxon>
        <taxon>Paralvinella</taxon>
    </lineage>
</organism>
<feature type="transmembrane region" description="Helical" evidence="7">
    <location>
        <begin position="508"/>
        <end position="530"/>
    </location>
</feature>
<feature type="transmembrane region" description="Helical" evidence="7">
    <location>
        <begin position="564"/>
        <end position="588"/>
    </location>
</feature>
<feature type="compositionally biased region" description="Basic and acidic residues" evidence="6">
    <location>
        <begin position="17"/>
        <end position="30"/>
    </location>
</feature>
<feature type="transmembrane region" description="Helical" evidence="7">
    <location>
        <begin position="630"/>
        <end position="652"/>
    </location>
</feature>
<feature type="transmembrane region" description="Helical" evidence="7">
    <location>
        <begin position="394"/>
        <end position="415"/>
    </location>
</feature>
<evidence type="ECO:0000256" key="3">
    <source>
        <dbReference type="ARBA" id="ARBA00022692"/>
    </source>
</evidence>
<dbReference type="InterPro" id="IPR024989">
    <property type="entry name" value="MFS_assoc_dom"/>
</dbReference>
<evidence type="ECO:0000313" key="9">
    <source>
        <dbReference type="EMBL" id="KAK2166338.1"/>
    </source>
</evidence>
<feature type="transmembrane region" description="Helical" evidence="7">
    <location>
        <begin position="658"/>
        <end position="678"/>
    </location>
</feature>
<evidence type="ECO:0000256" key="6">
    <source>
        <dbReference type="SAM" id="MobiDB-lite"/>
    </source>
</evidence>
<feature type="region of interest" description="Disordered" evidence="6">
    <location>
        <begin position="1"/>
        <end position="30"/>
    </location>
</feature>
<dbReference type="PANTHER" id="PTHR16172">
    <property type="entry name" value="MAJOR FACILITATOR SUPERFAMILY DOMAIN-CONTAINING PROTEIN 6-LIKE"/>
    <property type="match status" value="1"/>
</dbReference>
<accession>A0AAD9K7A4</accession>
<reference evidence="9" key="1">
    <citation type="journal article" date="2023" name="Mol. Biol. Evol.">
        <title>Third-Generation Sequencing Reveals the Adaptive Role of the Epigenome in Three Deep-Sea Polychaetes.</title>
        <authorList>
            <person name="Perez M."/>
            <person name="Aroh O."/>
            <person name="Sun Y."/>
            <person name="Lan Y."/>
            <person name="Juniper S.K."/>
            <person name="Young C.R."/>
            <person name="Angers B."/>
            <person name="Qian P.Y."/>
        </authorList>
    </citation>
    <scope>NUCLEOTIDE SEQUENCE</scope>
    <source>
        <strain evidence="9">P08H-3</strain>
    </source>
</reference>
<dbReference type="SUPFAM" id="SSF103473">
    <property type="entry name" value="MFS general substrate transporter"/>
    <property type="match status" value="1"/>
</dbReference>
<comment type="subcellular location">
    <subcellularLocation>
        <location evidence="1">Membrane</location>
        <topology evidence="1">Multi-pass membrane protein</topology>
    </subcellularLocation>
</comment>
<dbReference type="EMBL" id="JAODUP010000040">
    <property type="protein sequence ID" value="KAK2166338.1"/>
    <property type="molecule type" value="Genomic_DNA"/>
</dbReference>
<dbReference type="AlphaFoldDB" id="A0AAD9K7A4"/>
<keyword evidence="5 7" id="KW-0472">Membrane</keyword>
<feature type="domain" description="Major facilitator superfamily associated" evidence="8">
    <location>
        <begin position="106"/>
        <end position="336"/>
    </location>
</feature>
<proteinExistence type="inferred from homology"/>
<feature type="region of interest" description="Disordered" evidence="6">
    <location>
        <begin position="339"/>
        <end position="358"/>
    </location>
</feature>
<dbReference type="InterPro" id="IPR036259">
    <property type="entry name" value="MFS_trans_sf"/>
</dbReference>
<dbReference type="Proteomes" id="UP001208570">
    <property type="component" value="Unassembled WGS sequence"/>
</dbReference>
<keyword evidence="3 7" id="KW-0812">Transmembrane</keyword>
<feature type="transmembrane region" description="Helical" evidence="7">
    <location>
        <begin position="101"/>
        <end position="125"/>
    </location>
</feature>
<dbReference type="CDD" id="cd17335">
    <property type="entry name" value="MFS_MFSD6"/>
    <property type="match status" value="1"/>
</dbReference>
<dbReference type="GO" id="GO:0005886">
    <property type="term" value="C:plasma membrane"/>
    <property type="evidence" value="ECO:0007669"/>
    <property type="project" value="TreeGrafter"/>
</dbReference>